<gene>
    <name evidence="7" type="ORF">GTP56_04645</name>
</gene>
<evidence type="ECO:0000313" key="7">
    <source>
        <dbReference type="EMBL" id="MYM71483.1"/>
    </source>
</evidence>
<proteinExistence type="predicted"/>
<dbReference type="SUPFAM" id="SSF50993">
    <property type="entry name" value="Peptidase/esterase 'gauge' domain"/>
    <property type="match status" value="1"/>
</dbReference>
<dbReference type="InterPro" id="IPR029058">
    <property type="entry name" value="AB_hydrolase_fold"/>
</dbReference>
<evidence type="ECO:0000259" key="5">
    <source>
        <dbReference type="Pfam" id="PF00326"/>
    </source>
</evidence>
<dbReference type="PANTHER" id="PTHR42881:SF13">
    <property type="entry name" value="PROLYL ENDOPEPTIDASE"/>
    <property type="match status" value="1"/>
</dbReference>
<dbReference type="InterPro" id="IPR001375">
    <property type="entry name" value="Peptidase_S9_cat"/>
</dbReference>
<dbReference type="Gene3D" id="3.40.50.1820">
    <property type="entry name" value="alpha/beta hydrolase"/>
    <property type="match status" value="1"/>
</dbReference>
<evidence type="ECO:0000256" key="3">
    <source>
        <dbReference type="ARBA" id="ARBA00022825"/>
    </source>
</evidence>
<dbReference type="Pfam" id="PF02897">
    <property type="entry name" value="Peptidase_S9_N"/>
    <property type="match status" value="1"/>
</dbReference>
<comment type="caution">
    <text evidence="7">The sequence shown here is derived from an EMBL/GenBank/DDBJ whole genome shotgun (WGS) entry which is preliminary data.</text>
</comment>
<dbReference type="Pfam" id="PF00326">
    <property type="entry name" value="Peptidase_S9"/>
    <property type="match status" value="1"/>
</dbReference>
<keyword evidence="4" id="KW-0732">Signal</keyword>
<dbReference type="Proteomes" id="UP000469734">
    <property type="component" value="Unassembled WGS sequence"/>
</dbReference>
<keyword evidence="1" id="KW-0645">Protease</keyword>
<evidence type="ECO:0000256" key="1">
    <source>
        <dbReference type="ARBA" id="ARBA00022670"/>
    </source>
</evidence>
<evidence type="ECO:0000256" key="4">
    <source>
        <dbReference type="SAM" id="SignalP"/>
    </source>
</evidence>
<dbReference type="SUPFAM" id="SSF53474">
    <property type="entry name" value="alpha/beta-Hydrolases"/>
    <property type="match status" value="1"/>
</dbReference>
<dbReference type="PRINTS" id="PR00862">
    <property type="entry name" value="PROLIGOPTASE"/>
</dbReference>
<keyword evidence="3" id="KW-0720">Serine protease</keyword>
<accession>A0A7X4KGG0</accession>
<dbReference type="Gene3D" id="2.130.10.120">
    <property type="entry name" value="Prolyl oligopeptidase, N-terminal domain"/>
    <property type="match status" value="1"/>
</dbReference>
<evidence type="ECO:0000256" key="2">
    <source>
        <dbReference type="ARBA" id="ARBA00022801"/>
    </source>
</evidence>
<evidence type="ECO:0000313" key="8">
    <source>
        <dbReference type="Proteomes" id="UP000469734"/>
    </source>
</evidence>
<dbReference type="GO" id="GO:0005829">
    <property type="term" value="C:cytosol"/>
    <property type="evidence" value="ECO:0007669"/>
    <property type="project" value="TreeGrafter"/>
</dbReference>
<dbReference type="GO" id="GO:0004252">
    <property type="term" value="F:serine-type endopeptidase activity"/>
    <property type="evidence" value="ECO:0007669"/>
    <property type="project" value="InterPro"/>
</dbReference>
<dbReference type="InterPro" id="IPR002470">
    <property type="entry name" value="Peptidase_S9A"/>
</dbReference>
<sequence length="694" mass="77408">MHLYQKIASAALIGLALLGHARAQESDPYLWLEEVHGAKPMKWVAARNAASLGELQARPEYKEIRQSVQSMLNSSARLPDVTMHGGLLYNFWVDANHQRGVWRRTTITQYRRAEPAWETVLDLDQLAATENEKWVWHDVVCLSPKAERCLVLLSRGGGDAHVVREFDMATRRFIDDGFALPEAKTDVAWLDRDTLLVATDFGPGSTTASGYARVVKEWKRGTPLSAARALYEGKAEDMRVSAEKKFTPGHAYQFITRTVNFYSTELFLREGGKLAKVPVPDDAQTYTLDGQLLIQLNSDWDVNGVRYPEGALLATDLRRFMRGARNFAVLFTPTPASSLDGVTVTRSALLLNVLDNVRNRLVEARLVKGQWRQRKVDAPAFGQLSATALDALASDDYILKVTDFLHPTTTYLAHVGSDQRTMLKSMPAFFDGDAYTVQQFHAVSKDGTQVPYFVVMDKRARMDGSNPTVLNAYGGFQLPMKPYYLGPMGDAWLKHGGVYVLANIRGGGEFGPAWHQAAVKQNRQRAFDDFLAVAEDLIARKITSPRHLGISGRSNGGLLVGAALTQRPDLFNAVVCGAPLLDMRRFSKLLAGASWIAEYGDPDDPEQWAYIGKYSPYQNVRPDQHYPRVLFTTSTSDDRVHPGHARKMAAKMQEQGHDVLYWENTEGGHAAAASIAQEVQWWAVTYSFLLEQLK</sequence>
<dbReference type="RefSeq" id="WP_161049184.1">
    <property type="nucleotide sequence ID" value="NZ_WWCR01000003.1"/>
</dbReference>
<dbReference type="GO" id="GO:0006508">
    <property type="term" value="P:proteolysis"/>
    <property type="evidence" value="ECO:0007669"/>
    <property type="project" value="UniProtKB-KW"/>
</dbReference>
<dbReference type="InterPro" id="IPR023302">
    <property type="entry name" value="Pept_S9A_N"/>
</dbReference>
<reference evidence="7 8" key="1">
    <citation type="submission" date="2019-12" db="EMBL/GenBank/DDBJ databases">
        <title>Novel species isolated from a subtropical stream in China.</title>
        <authorList>
            <person name="Lu H."/>
        </authorList>
    </citation>
    <scope>NUCLEOTIDE SEQUENCE [LARGE SCALE GENOMIC DNA]</scope>
    <source>
        <strain evidence="7 8">FT134W</strain>
    </source>
</reference>
<dbReference type="AlphaFoldDB" id="A0A7X4KGG0"/>
<feature type="domain" description="Peptidase S9 prolyl oligopeptidase catalytic" evidence="5">
    <location>
        <begin position="492"/>
        <end position="694"/>
    </location>
</feature>
<dbReference type="InterPro" id="IPR051167">
    <property type="entry name" value="Prolyl_oligopep/macrocyclase"/>
</dbReference>
<keyword evidence="2" id="KW-0378">Hydrolase</keyword>
<feature type="domain" description="Peptidase S9A N-terminal" evidence="6">
    <location>
        <begin position="24"/>
        <end position="425"/>
    </location>
</feature>
<dbReference type="GO" id="GO:0070012">
    <property type="term" value="F:oligopeptidase activity"/>
    <property type="evidence" value="ECO:0007669"/>
    <property type="project" value="TreeGrafter"/>
</dbReference>
<dbReference type="EMBL" id="WWCR01000003">
    <property type="protein sequence ID" value="MYM71483.1"/>
    <property type="molecule type" value="Genomic_DNA"/>
</dbReference>
<organism evidence="7 8">
    <name type="scientific">Duganella margarita</name>
    <dbReference type="NCBI Taxonomy" id="2692170"/>
    <lineage>
        <taxon>Bacteria</taxon>
        <taxon>Pseudomonadati</taxon>
        <taxon>Pseudomonadota</taxon>
        <taxon>Betaproteobacteria</taxon>
        <taxon>Burkholderiales</taxon>
        <taxon>Oxalobacteraceae</taxon>
        <taxon>Telluria group</taxon>
        <taxon>Duganella</taxon>
    </lineage>
</organism>
<dbReference type="PANTHER" id="PTHR42881">
    <property type="entry name" value="PROLYL ENDOPEPTIDASE"/>
    <property type="match status" value="1"/>
</dbReference>
<protein>
    <submittedName>
        <fullName evidence="7">Prolyl oligopeptidase family serine peptidase</fullName>
    </submittedName>
</protein>
<feature type="chain" id="PRO_5031274433" evidence="4">
    <location>
        <begin position="24"/>
        <end position="694"/>
    </location>
</feature>
<evidence type="ECO:0000259" key="6">
    <source>
        <dbReference type="Pfam" id="PF02897"/>
    </source>
</evidence>
<feature type="signal peptide" evidence="4">
    <location>
        <begin position="1"/>
        <end position="23"/>
    </location>
</feature>
<name>A0A7X4KGG0_9BURK</name>